<keyword evidence="2" id="KW-1185">Reference proteome</keyword>
<dbReference type="EMBL" id="CAJNVT010000007">
    <property type="protein sequence ID" value="CAF2740930.1"/>
    <property type="molecule type" value="Genomic_DNA"/>
</dbReference>
<sequence>MINTVRFLKEDIGSMVEDDKEQQDCDDEEFTMSIVPTVPHMRCSVHIIQFAVKDGVKREGNSVILNLIRYLVKNMKSSNVLAFIRKKTNKLPILDYVTRGGAQSSCWIGSLSSEELWMI</sequence>
<dbReference type="Proteomes" id="UP000675881">
    <property type="component" value="Unassembled WGS sequence"/>
</dbReference>
<comment type="caution">
    <text evidence="1">The sequence shown here is derived from an EMBL/GenBank/DDBJ whole genome shotgun (WGS) entry which is preliminary data.</text>
</comment>
<accession>A0A817F9E0</accession>
<reference evidence="1" key="1">
    <citation type="submission" date="2021-02" db="EMBL/GenBank/DDBJ databases">
        <authorList>
            <person name="Bekaert M."/>
        </authorList>
    </citation>
    <scope>NUCLEOTIDE SEQUENCE</scope>
    <source>
        <strain evidence="1">IoA-00</strain>
    </source>
</reference>
<name>A0A817F9E0_LEPSM</name>
<dbReference type="AlphaFoldDB" id="A0A817F9E0"/>
<evidence type="ECO:0000313" key="2">
    <source>
        <dbReference type="Proteomes" id="UP000675881"/>
    </source>
</evidence>
<organism evidence="1 2">
    <name type="scientific">Lepeophtheirus salmonis</name>
    <name type="common">Salmon louse</name>
    <name type="synonym">Caligus salmonis</name>
    <dbReference type="NCBI Taxonomy" id="72036"/>
    <lineage>
        <taxon>Eukaryota</taxon>
        <taxon>Metazoa</taxon>
        <taxon>Ecdysozoa</taxon>
        <taxon>Arthropoda</taxon>
        <taxon>Crustacea</taxon>
        <taxon>Multicrustacea</taxon>
        <taxon>Hexanauplia</taxon>
        <taxon>Copepoda</taxon>
        <taxon>Siphonostomatoida</taxon>
        <taxon>Caligidae</taxon>
        <taxon>Lepeophtheirus</taxon>
    </lineage>
</organism>
<proteinExistence type="predicted"/>
<evidence type="ECO:0000313" key="1">
    <source>
        <dbReference type="EMBL" id="CAF2740930.1"/>
    </source>
</evidence>
<gene>
    <name evidence="1" type="ORF">LSAA_44</name>
</gene>
<protein>
    <submittedName>
        <fullName evidence="1">(salmon louse) hypothetical protein</fullName>
    </submittedName>
</protein>